<dbReference type="PANTHER" id="PTHR10963">
    <property type="entry name" value="GLYCOSYL HYDROLASE-RELATED"/>
    <property type="match status" value="1"/>
</dbReference>
<evidence type="ECO:0000313" key="4">
    <source>
        <dbReference type="Proteomes" id="UP000230002"/>
    </source>
</evidence>
<sequence length="316" mass="34077">MFSRGTLLSLAYLLTAVLAGTWNECDSYSGKSFLSGFNHMAIPDPTHGRVNYVSEATALKKNLTFAKGDTLILRADHTTKLSASGPGRDSFRLMSKKTYTNHVSVWNVRHMPRGCGTWPALWEFGSNWPAHGEVDVVEGVNGHGTNQMTLHTTSGCTMGGSRKMSGHSVQTNCDVAANGNSGCSVLDKNANSYGLAFNNNGGGFYAMERSNSGVKVWFWPRHAKGIPADVAKGAKKINTDKWGTPAAHFPATSCNMAKHFGAHNIVINLSLCGDWAGQQSIYNQDGCPGSCVDNVNNNPGGFANAYFDIAWLKIYQ</sequence>
<gene>
    <name evidence="3" type="ORF">GSI_10022</name>
</gene>
<feature type="signal peptide" evidence="1">
    <location>
        <begin position="1"/>
        <end position="19"/>
    </location>
</feature>
<dbReference type="GO" id="GO:0009251">
    <property type="term" value="P:glucan catabolic process"/>
    <property type="evidence" value="ECO:0007669"/>
    <property type="project" value="TreeGrafter"/>
</dbReference>
<dbReference type="GO" id="GO:0004553">
    <property type="term" value="F:hydrolase activity, hydrolyzing O-glycosyl compounds"/>
    <property type="evidence" value="ECO:0007669"/>
    <property type="project" value="InterPro"/>
</dbReference>
<organism evidence="3 4">
    <name type="scientific">Ganoderma sinense ZZ0214-1</name>
    <dbReference type="NCBI Taxonomy" id="1077348"/>
    <lineage>
        <taxon>Eukaryota</taxon>
        <taxon>Fungi</taxon>
        <taxon>Dikarya</taxon>
        <taxon>Basidiomycota</taxon>
        <taxon>Agaricomycotina</taxon>
        <taxon>Agaricomycetes</taxon>
        <taxon>Polyporales</taxon>
        <taxon>Polyporaceae</taxon>
        <taxon>Ganoderma</taxon>
    </lineage>
</organism>
<keyword evidence="4" id="KW-1185">Reference proteome</keyword>
<dbReference type="SUPFAM" id="SSF49899">
    <property type="entry name" value="Concanavalin A-like lectins/glucanases"/>
    <property type="match status" value="1"/>
</dbReference>
<comment type="caution">
    <text evidence="3">The sequence shown here is derived from an EMBL/GenBank/DDBJ whole genome shotgun (WGS) entry which is preliminary data.</text>
</comment>
<dbReference type="Gene3D" id="2.60.120.200">
    <property type="match status" value="1"/>
</dbReference>
<reference evidence="3 4" key="1">
    <citation type="journal article" date="2015" name="Sci. Rep.">
        <title>Chromosome-level genome map provides insights into diverse defense mechanisms in the medicinal fungus Ganoderma sinense.</title>
        <authorList>
            <person name="Zhu Y."/>
            <person name="Xu J."/>
            <person name="Sun C."/>
            <person name="Zhou S."/>
            <person name="Xu H."/>
            <person name="Nelson D.R."/>
            <person name="Qian J."/>
            <person name="Song J."/>
            <person name="Luo H."/>
            <person name="Xiang L."/>
            <person name="Li Y."/>
            <person name="Xu Z."/>
            <person name="Ji A."/>
            <person name="Wang L."/>
            <person name="Lu S."/>
            <person name="Hayward A."/>
            <person name="Sun W."/>
            <person name="Li X."/>
            <person name="Schwartz D.C."/>
            <person name="Wang Y."/>
            <person name="Chen S."/>
        </authorList>
    </citation>
    <scope>NUCLEOTIDE SEQUENCE [LARGE SCALE GENOMIC DNA]</scope>
    <source>
        <strain evidence="3 4">ZZ0214-1</strain>
    </source>
</reference>
<evidence type="ECO:0000259" key="2">
    <source>
        <dbReference type="PROSITE" id="PS51762"/>
    </source>
</evidence>
<dbReference type="InterPro" id="IPR000757">
    <property type="entry name" value="Beta-glucanase-like"/>
</dbReference>
<evidence type="ECO:0000256" key="1">
    <source>
        <dbReference type="SAM" id="SignalP"/>
    </source>
</evidence>
<dbReference type="PANTHER" id="PTHR10963:SF24">
    <property type="entry name" value="GLYCOSIDASE C21B10.07-RELATED"/>
    <property type="match status" value="1"/>
</dbReference>
<feature type="domain" description="GH16" evidence="2">
    <location>
        <begin position="35"/>
        <end position="284"/>
    </location>
</feature>
<dbReference type="Proteomes" id="UP000230002">
    <property type="component" value="Unassembled WGS sequence"/>
</dbReference>
<dbReference type="Pfam" id="PF26113">
    <property type="entry name" value="GH16_XgeA"/>
    <property type="match status" value="1"/>
</dbReference>
<keyword evidence="1" id="KW-0732">Signal</keyword>
<accession>A0A2G8S2A0</accession>
<protein>
    <recommendedName>
        <fullName evidence="2">GH16 domain-containing protein</fullName>
    </recommendedName>
</protein>
<proteinExistence type="predicted"/>
<evidence type="ECO:0000313" key="3">
    <source>
        <dbReference type="EMBL" id="PIL27900.1"/>
    </source>
</evidence>
<dbReference type="CDD" id="cd02181">
    <property type="entry name" value="GH16_fungal_Lam16A_glucanase"/>
    <property type="match status" value="1"/>
</dbReference>
<dbReference type="OrthoDB" id="192832at2759"/>
<name>A0A2G8S2A0_9APHY</name>
<feature type="chain" id="PRO_5013634496" description="GH16 domain-containing protein" evidence="1">
    <location>
        <begin position="20"/>
        <end position="316"/>
    </location>
</feature>
<dbReference type="PROSITE" id="PS51762">
    <property type="entry name" value="GH16_2"/>
    <property type="match status" value="1"/>
</dbReference>
<dbReference type="InterPro" id="IPR050546">
    <property type="entry name" value="Glycosyl_Hydrlase_16"/>
</dbReference>
<dbReference type="EMBL" id="AYKW01000033">
    <property type="protein sequence ID" value="PIL27900.1"/>
    <property type="molecule type" value="Genomic_DNA"/>
</dbReference>
<dbReference type="InterPro" id="IPR013320">
    <property type="entry name" value="ConA-like_dom_sf"/>
</dbReference>
<dbReference type="STRING" id="1077348.A0A2G8S2A0"/>
<dbReference type="AlphaFoldDB" id="A0A2G8S2A0"/>